<reference evidence="2" key="1">
    <citation type="submission" date="2017-04" db="EMBL/GenBank/DDBJ databases">
        <authorList>
            <person name="Varghese N."/>
            <person name="Submissions S."/>
        </authorList>
    </citation>
    <scope>NUCLEOTIDE SEQUENCE [LARGE SCALE GENOMIC DNA]</scope>
    <source>
        <strain evidence="2">DSM 4125</strain>
    </source>
</reference>
<evidence type="ECO:0000313" key="1">
    <source>
        <dbReference type="EMBL" id="SMG53214.1"/>
    </source>
</evidence>
<proteinExistence type="predicted"/>
<dbReference type="EMBL" id="FXAW01000014">
    <property type="protein sequence ID" value="SMG53214.1"/>
    <property type="molecule type" value="Genomic_DNA"/>
</dbReference>
<protein>
    <submittedName>
        <fullName evidence="1">Uncharacterized protein</fullName>
    </submittedName>
</protein>
<name>A0A1X7LI94_9BACT</name>
<dbReference type="RefSeq" id="WP_085519170.1">
    <property type="nucleotide sequence ID" value="NZ_FXAW01000014.1"/>
</dbReference>
<keyword evidence="2" id="KW-1185">Reference proteome</keyword>
<gene>
    <name evidence="1" type="ORF">SAMN05661096_04061</name>
</gene>
<dbReference type="Proteomes" id="UP000193804">
    <property type="component" value="Unassembled WGS sequence"/>
</dbReference>
<accession>A0A1X7LI94</accession>
<organism evidence="1 2">
    <name type="scientific">Marivirga sericea</name>
    <dbReference type="NCBI Taxonomy" id="1028"/>
    <lineage>
        <taxon>Bacteria</taxon>
        <taxon>Pseudomonadati</taxon>
        <taxon>Bacteroidota</taxon>
        <taxon>Cytophagia</taxon>
        <taxon>Cytophagales</taxon>
        <taxon>Marivirgaceae</taxon>
        <taxon>Marivirga</taxon>
    </lineage>
</organism>
<evidence type="ECO:0000313" key="2">
    <source>
        <dbReference type="Proteomes" id="UP000193804"/>
    </source>
</evidence>
<dbReference type="AlphaFoldDB" id="A0A1X7LI94"/>
<sequence length="70" mass="7894">MQILQVKEVTVSPKGKLGNQIKNAIEHSEEIVQDEEIKKVIDRILLKIADKHNIDAAELNLLLVNNPQVN</sequence>